<dbReference type="Gene3D" id="2.60.40.10">
    <property type="entry name" value="Immunoglobulins"/>
    <property type="match status" value="3"/>
</dbReference>
<sequence length="527" mass="57728">MASRRAIKLGLILHLLLLLGARARKIKHVRSVNLQLGDDGLGLEINNNNNPTPRPASYEEFEQDVVNVPGANNEDLDRLLEGAMTIIESVNVTTNSTAANVSWSYTGAHPFQFNIGLFLESGVLVREYVVTANRTGSILDLDSCANYTIGVKAFGSSSNVVYANFVTGYAPPIPSKNYEIAATGPDSVHVNWNPPIQAYQCLREYEIHLALHGHSDLESVASYSVRETEFEFKRLNACSKYDVRIFAVDTKSYVGELIRVETNYTEPKLPRAPELSAVASSVKKNSVWLALNALDATSNCSLTSVAAVCSFVSTQGSGYELRDANVTVDAPPPGATNLSQLEILVEGLSPYSRYVCLARTHNEAGASDWSEPVLVETLEDRTSKPENLNYWRDQNDLMSFIWSAPSYRPSLIVAYRVNLTWFSLEAGKSTPENKMASYMVSAPLKKFTIVDEIPNSHYVFEVEAISVFGSSEPARAEFNSVSKPIDPTTTASPVSAASRDFINDVAKRAKLAEMASAVLLNKFGIKS</sequence>
<accession>A0ABD2XMV2</accession>
<reference evidence="3 4" key="1">
    <citation type="journal article" date="2024" name="bioRxiv">
        <title>A reference genome for Trichogramma kaykai: A tiny desert-dwelling parasitoid wasp with competing sex-ratio distorters.</title>
        <authorList>
            <person name="Culotta J."/>
            <person name="Lindsey A.R."/>
        </authorList>
    </citation>
    <scope>NUCLEOTIDE SEQUENCE [LARGE SCALE GENOMIC DNA]</scope>
    <source>
        <strain evidence="3 4">KSX58</strain>
    </source>
</reference>
<comment type="caution">
    <text evidence="3">The sequence shown here is derived from an EMBL/GenBank/DDBJ whole genome shotgun (WGS) entry which is preliminary data.</text>
</comment>
<evidence type="ECO:0000313" key="4">
    <source>
        <dbReference type="Proteomes" id="UP001627154"/>
    </source>
</evidence>
<name>A0ABD2XMV2_9HYME</name>
<feature type="domain" description="Fibronectin type-III" evidence="2">
    <location>
        <begin position="384"/>
        <end position="485"/>
    </location>
</feature>
<feature type="chain" id="PRO_5044843356" description="Fibronectin type-III domain-containing protein" evidence="1">
    <location>
        <begin position="24"/>
        <end position="527"/>
    </location>
</feature>
<feature type="domain" description="Fibronectin type-III" evidence="2">
    <location>
        <begin position="269"/>
        <end position="380"/>
    </location>
</feature>
<keyword evidence="1" id="KW-0732">Signal</keyword>
<gene>
    <name evidence="3" type="ORF">TKK_001483</name>
</gene>
<protein>
    <recommendedName>
        <fullName evidence="2">Fibronectin type-III domain-containing protein</fullName>
    </recommendedName>
</protein>
<dbReference type="CDD" id="cd00063">
    <property type="entry name" value="FN3"/>
    <property type="match status" value="1"/>
</dbReference>
<organism evidence="3 4">
    <name type="scientific">Trichogramma kaykai</name>
    <dbReference type="NCBI Taxonomy" id="54128"/>
    <lineage>
        <taxon>Eukaryota</taxon>
        <taxon>Metazoa</taxon>
        <taxon>Ecdysozoa</taxon>
        <taxon>Arthropoda</taxon>
        <taxon>Hexapoda</taxon>
        <taxon>Insecta</taxon>
        <taxon>Pterygota</taxon>
        <taxon>Neoptera</taxon>
        <taxon>Endopterygota</taxon>
        <taxon>Hymenoptera</taxon>
        <taxon>Apocrita</taxon>
        <taxon>Proctotrupomorpha</taxon>
        <taxon>Chalcidoidea</taxon>
        <taxon>Trichogrammatidae</taxon>
        <taxon>Trichogramma</taxon>
    </lineage>
</organism>
<dbReference type="InterPro" id="IPR050713">
    <property type="entry name" value="RTP_Phos/Ushers"/>
</dbReference>
<dbReference type="PANTHER" id="PTHR46957:SF3">
    <property type="entry name" value="CYTOKINE RECEPTOR"/>
    <property type="match status" value="1"/>
</dbReference>
<proteinExistence type="predicted"/>
<dbReference type="Proteomes" id="UP001627154">
    <property type="component" value="Unassembled WGS sequence"/>
</dbReference>
<keyword evidence="4" id="KW-1185">Reference proteome</keyword>
<dbReference type="InterPro" id="IPR036116">
    <property type="entry name" value="FN3_sf"/>
</dbReference>
<feature type="signal peptide" evidence="1">
    <location>
        <begin position="1"/>
        <end position="23"/>
    </location>
</feature>
<evidence type="ECO:0000313" key="3">
    <source>
        <dbReference type="EMBL" id="KAL3406093.1"/>
    </source>
</evidence>
<dbReference type="Pfam" id="PF00041">
    <property type="entry name" value="fn3"/>
    <property type="match status" value="1"/>
</dbReference>
<feature type="domain" description="Fibronectin type-III" evidence="2">
    <location>
        <begin position="174"/>
        <end position="268"/>
    </location>
</feature>
<dbReference type="EMBL" id="JBJJXI010000019">
    <property type="protein sequence ID" value="KAL3406093.1"/>
    <property type="molecule type" value="Genomic_DNA"/>
</dbReference>
<dbReference type="SUPFAM" id="SSF49265">
    <property type="entry name" value="Fibronectin type III"/>
    <property type="match status" value="2"/>
</dbReference>
<dbReference type="PROSITE" id="PS50853">
    <property type="entry name" value="FN3"/>
    <property type="match status" value="3"/>
</dbReference>
<dbReference type="AlphaFoldDB" id="A0ABD2XMV2"/>
<dbReference type="InterPro" id="IPR003961">
    <property type="entry name" value="FN3_dom"/>
</dbReference>
<dbReference type="SMART" id="SM00060">
    <property type="entry name" value="FN3"/>
    <property type="match status" value="4"/>
</dbReference>
<evidence type="ECO:0000259" key="2">
    <source>
        <dbReference type="PROSITE" id="PS50853"/>
    </source>
</evidence>
<dbReference type="InterPro" id="IPR013783">
    <property type="entry name" value="Ig-like_fold"/>
</dbReference>
<evidence type="ECO:0000256" key="1">
    <source>
        <dbReference type="SAM" id="SignalP"/>
    </source>
</evidence>
<dbReference type="PANTHER" id="PTHR46957">
    <property type="entry name" value="CYTOKINE RECEPTOR"/>
    <property type="match status" value="1"/>
</dbReference>
<dbReference type="GO" id="GO:0016020">
    <property type="term" value="C:membrane"/>
    <property type="evidence" value="ECO:0007669"/>
    <property type="project" value="UniProtKB-SubCell"/>
</dbReference>